<dbReference type="AlphaFoldDB" id="A0A0W8G9P2"/>
<protein>
    <submittedName>
        <fullName evidence="10">Trap-type transport system, small permease component, putative n-acetylneuraminate transporter</fullName>
    </submittedName>
</protein>
<evidence type="ECO:0000256" key="5">
    <source>
        <dbReference type="ARBA" id="ARBA00022692"/>
    </source>
</evidence>
<dbReference type="PANTHER" id="PTHR35011:SF2">
    <property type="entry name" value="2,3-DIKETO-L-GULONATE TRAP TRANSPORTER SMALL PERMEASE PROTEIN YIAM"/>
    <property type="match status" value="1"/>
</dbReference>
<accession>A0A0W8G9P2</accession>
<evidence type="ECO:0000259" key="9">
    <source>
        <dbReference type="Pfam" id="PF04290"/>
    </source>
</evidence>
<keyword evidence="6 8" id="KW-1133">Transmembrane helix</keyword>
<comment type="subcellular location">
    <subcellularLocation>
        <location evidence="1">Cell inner membrane</location>
        <topology evidence="1">Multi-pass membrane protein</topology>
    </subcellularLocation>
</comment>
<reference evidence="10" key="1">
    <citation type="journal article" date="2015" name="Proc. Natl. Acad. Sci. U.S.A.">
        <title>Networks of energetic and metabolic interactions define dynamics in microbial communities.</title>
        <authorList>
            <person name="Embree M."/>
            <person name="Liu J.K."/>
            <person name="Al-Bassam M.M."/>
            <person name="Zengler K."/>
        </authorList>
    </citation>
    <scope>NUCLEOTIDE SEQUENCE</scope>
</reference>
<dbReference type="InterPro" id="IPR055348">
    <property type="entry name" value="DctQ"/>
</dbReference>
<dbReference type="PANTHER" id="PTHR35011">
    <property type="entry name" value="2,3-DIKETO-L-GULONATE TRAP TRANSPORTER SMALL PERMEASE PROTEIN YIAM"/>
    <property type="match status" value="1"/>
</dbReference>
<evidence type="ECO:0000256" key="8">
    <source>
        <dbReference type="SAM" id="Phobius"/>
    </source>
</evidence>
<comment type="caution">
    <text evidence="10">The sequence shown here is derived from an EMBL/GenBank/DDBJ whole genome shotgun (WGS) entry which is preliminary data.</text>
</comment>
<organism evidence="10">
    <name type="scientific">hydrocarbon metagenome</name>
    <dbReference type="NCBI Taxonomy" id="938273"/>
    <lineage>
        <taxon>unclassified sequences</taxon>
        <taxon>metagenomes</taxon>
        <taxon>ecological metagenomes</taxon>
    </lineage>
</organism>
<feature type="transmembrane region" description="Helical" evidence="8">
    <location>
        <begin position="83"/>
        <end position="106"/>
    </location>
</feature>
<evidence type="ECO:0000256" key="2">
    <source>
        <dbReference type="ARBA" id="ARBA00022448"/>
    </source>
</evidence>
<evidence type="ECO:0000256" key="1">
    <source>
        <dbReference type="ARBA" id="ARBA00004429"/>
    </source>
</evidence>
<keyword evidence="3" id="KW-1003">Cell membrane</keyword>
<dbReference type="GO" id="GO:0022857">
    <property type="term" value="F:transmembrane transporter activity"/>
    <property type="evidence" value="ECO:0007669"/>
    <property type="project" value="TreeGrafter"/>
</dbReference>
<evidence type="ECO:0000256" key="4">
    <source>
        <dbReference type="ARBA" id="ARBA00022519"/>
    </source>
</evidence>
<keyword evidence="7 8" id="KW-0472">Membrane</keyword>
<feature type="domain" description="Tripartite ATP-independent periplasmic transporters DctQ component" evidence="9">
    <location>
        <begin position="22"/>
        <end position="151"/>
    </location>
</feature>
<sequence>MPGSFTNRLEEGAITFLMAATTLLVFVEVILRFVFNTGMMWAQELTLHLAAWMVILGAPYGLKVGSHIGIDAFVRTLNPNAARVVTTLAILAGLAYCGLFGYGSWIYAKKMWVTGIELEDMSIPRWLAHGAMLLLGFALLALRLLALLRKVVTGQATGFSLADEAKESMELAEEAKRLSKAQGAGK</sequence>
<keyword evidence="5 8" id="KW-0812">Transmembrane</keyword>
<feature type="transmembrane region" description="Helical" evidence="8">
    <location>
        <begin position="126"/>
        <end position="146"/>
    </location>
</feature>
<dbReference type="GO" id="GO:0005886">
    <property type="term" value="C:plasma membrane"/>
    <property type="evidence" value="ECO:0007669"/>
    <property type="project" value="UniProtKB-SubCell"/>
</dbReference>
<evidence type="ECO:0000256" key="7">
    <source>
        <dbReference type="ARBA" id="ARBA00023136"/>
    </source>
</evidence>
<feature type="transmembrane region" description="Helical" evidence="8">
    <location>
        <begin position="41"/>
        <end position="62"/>
    </location>
</feature>
<evidence type="ECO:0000256" key="3">
    <source>
        <dbReference type="ARBA" id="ARBA00022475"/>
    </source>
</evidence>
<dbReference type="Pfam" id="PF04290">
    <property type="entry name" value="DctQ"/>
    <property type="match status" value="1"/>
</dbReference>
<dbReference type="InterPro" id="IPR007387">
    <property type="entry name" value="TRAP_DctQ"/>
</dbReference>
<keyword evidence="4" id="KW-0997">Cell inner membrane</keyword>
<dbReference type="EMBL" id="LNQE01000119">
    <property type="protein sequence ID" value="KUG29219.1"/>
    <property type="molecule type" value="Genomic_DNA"/>
</dbReference>
<evidence type="ECO:0000256" key="6">
    <source>
        <dbReference type="ARBA" id="ARBA00022989"/>
    </source>
</evidence>
<dbReference type="GO" id="GO:0015740">
    <property type="term" value="P:C4-dicarboxylate transport"/>
    <property type="evidence" value="ECO:0007669"/>
    <property type="project" value="TreeGrafter"/>
</dbReference>
<evidence type="ECO:0000313" key="10">
    <source>
        <dbReference type="EMBL" id="KUG29219.1"/>
    </source>
</evidence>
<keyword evidence="2" id="KW-0813">Transport</keyword>
<gene>
    <name evidence="10" type="ORF">ASZ90_000892</name>
</gene>
<proteinExistence type="predicted"/>
<feature type="transmembrane region" description="Helical" evidence="8">
    <location>
        <begin position="12"/>
        <end position="35"/>
    </location>
</feature>
<name>A0A0W8G9P2_9ZZZZ</name>